<proteinExistence type="predicted"/>
<dbReference type="KEGG" id="vg:14012014"/>
<dbReference type="GeneID" id="14012014"/>
<evidence type="ECO:0000313" key="1">
    <source>
        <dbReference type="EMBL" id="AFH19759.1"/>
    </source>
</evidence>
<protein>
    <submittedName>
        <fullName evidence="1">Uncharacterized protein</fullName>
    </submittedName>
</protein>
<name>J7FA67_9CAUD</name>
<keyword evidence="2" id="KW-1185">Reference proteome</keyword>
<reference evidence="1 2" key="1">
    <citation type="submission" date="2011-12" db="EMBL/GenBank/DDBJ databases">
        <title>The genome sequence of the flagella-specific Agrobacterium bacteriophage 7-7-1.</title>
        <authorList>
            <person name="Schmitt R."/>
            <person name="Van den Bossche A."/>
            <person name="Lavigne R."/>
            <person name="Kropinski A.M."/>
        </authorList>
    </citation>
    <scope>NUCLEOTIDE SEQUENCE [LARGE SCALE GENOMIC DNA]</scope>
</reference>
<dbReference type="RefSeq" id="YP_007006517.1">
    <property type="nucleotide sequence ID" value="NC_019519.1"/>
</dbReference>
<organism evidence="1 2">
    <name type="scientific">Agrobacterium phage 7-7-1</name>
    <dbReference type="NCBI Taxonomy" id="1161931"/>
    <lineage>
        <taxon>Viruses</taxon>
        <taxon>Duplodnaviria</taxon>
        <taxon>Heunggongvirae</taxon>
        <taxon>Uroviricota</taxon>
        <taxon>Caudoviricetes</taxon>
        <taxon>Schmittlotzvirus</taxon>
        <taxon>Schmittlotzvirus sv771</taxon>
    </lineage>
</organism>
<evidence type="ECO:0000313" key="2">
    <source>
        <dbReference type="Proteomes" id="UP000003754"/>
    </source>
</evidence>
<gene>
    <name evidence="1" type="ORF">7-7-1_00061</name>
</gene>
<dbReference type="Proteomes" id="UP000003754">
    <property type="component" value="Segment"/>
</dbReference>
<dbReference type="EMBL" id="JQ312117">
    <property type="protein sequence ID" value="AFH19759.1"/>
    <property type="molecule type" value="Genomic_DNA"/>
</dbReference>
<accession>J7FA67</accession>
<sequence length="95" mass="11755">MNRHKREITRAIIRSLRETPENWDIGPHTARHKQLPIELWISNRYYGTRWSFGAIRSTQDDVHVLWWLNPWQWWRVDLIRAVEYAQSKQLQDYRI</sequence>